<sequence>MNSGEQNDRNFVAGGKDKACPAAAPKSGSNRRPSKKKRASIAKKRNPGPSLDTKAEEKTVLRPL</sequence>
<dbReference type="Proteomes" id="UP000653305">
    <property type="component" value="Unassembled WGS sequence"/>
</dbReference>
<dbReference type="EMBL" id="BMAC01000748">
    <property type="protein sequence ID" value="GFQ02472.1"/>
    <property type="molecule type" value="Genomic_DNA"/>
</dbReference>
<protein>
    <submittedName>
        <fullName evidence="2">Uncharacterized protein</fullName>
    </submittedName>
</protein>
<proteinExistence type="predicted"/>
<name>A0A830D7T6_9LAMI</name>
<keyword evidence="3" id="KW-1185">Reference proteome</keyword>
<gene>
    <name evidence="2" type="ORF">PHJA_002391100</name>
</gene>
<accession>A0A830D7T6</accession>
<feature type="compositionally biased region" description="Basic residues" evidence="1">
    <location>
        <begin position="32"/>
        <end position="46"/>
    </location>
</feature>
<dbReference type="AlphaFoldDB" id="A0A830D7T6"/>
<feature type="region of interest" description="Disordered" evidence="1">
    <location>
        <begin position="1"/>
        <end position="64"/>
    </location>
</feature>
<reference evidence="2" key="1">
    <citation type="submission" date="2020-07" db="EMBL/GenBank/DDBJ databases">
        <title>Ethylene signaling mediates host invasion by parasitic plants.</title>
        <authorList>
            <person name="Yoshida S."/>
        </authorList>
    </citation>
    <scope>NUCLEOTIDE SEQUENCE</scope>
    <source>
        <strain evidence="2">Okayama</strain>
    </source>
</reference>
<organism evidence="2 3">
    <name type="scientific">Phtheirospermum japonicum</name>
    <dbReference type="NCBI Taxonomy" id="374723"/>
    <lineage>
        <taxon>Eukaryota</taxon>
        <taxon>Viridiplantae</taxon>
        <taxon>Streptophyta</taxon>
        <taxon>Embryophyta</taxon>
        <taxon>Tracheophyta</taxon>
        <taxon>Spermatophyta</taxon>
        <taxon>Magnoliopsida</taxon>
        <taxon>eudicotyledons</taxon>
        <taxon>Gunneridae</taxon>
        <taxon>Pentapetalae</taxon>
        <taxon>asterids</taxon>
        <taxon>lamiids</taxon>
        <taxon>Lamiales</taxon>
        <taxon>Orobanchaceae</taxon>
        <taxon>Orobanchaceae incertae sedis</taxon>
        <taxon>Phtheirospermum</taxon>
    </lineage>
</organism>
<feature type="compositionally biased region" description="Basic and acidic residues" evidence="1">
    <location>
        <begin position="53"/>
        <end position="64"/>
    </location>
</feature>
<evidence type="ECO:0000313" key="2">
    <source>
        <dbReference type="EMBL" id="GFQ02472.1"/>
    </source>
</evidence>
<evidence type="ECO:0000313" key="3">
    <source>
        <dbReference type="Proteomes" id="UP000653305"/>
    </source>
</evidence>
<evidence type="ECO:0000256" key="1">
    <source>
        <dbReference type="SAM" id="MobiDB-lite"/>
    </source>
</evidence>
<comment type="caution">
    <text evidence="2">The sequence shown here is derived from an EMBL/GenBank/DDBJ whole genome shotgun (WGS) entry which is preliminary data.</text>
</comment>